<name>C4WQT3_9HYPH</name>
<dbReference type="Pfam" id="PF01613">
    <property type="entry name" value="Flavin_Reduct"/>
    <property type="match status" value="1"/>
</dbReference>
<gene>
    <name evidence="5" type="ORF">OINT_2001831</name>
</gene>
<dbReference type="PANTHER" id="PTHR43567">
    <property type="entry name" value="FLAVOREDOXIN-RELATED-RELATED"/>
    <property type="match status" value="1"/>
</dbReference>
<dbReference type="InterPro" id="IPR012349">
    <property type="entry name" value="Split_barrel_FMN-bd"/>
</dbReference>
<dbReference type="Proteomes" id="UP000004386">
    <property type="component" value="Unassembled WGS sequence"/>
</dbReference>
<dbReference type="EMBL" id="ACQA01000002">
    <property type="protein sequence ID" value="EEQ94592.1"/>
    <property type="molecule type" value="Genomic_DNA"/>
</dbReference>
<accession>C4WQT3</accession>
<dbReference type="InterPro" id="IPR052174">
    <property type="entry name" value="Flavoredoxin"/>
</dbReference>
<sequence length="199" mass="22318">MACGGPSNSRWICIMFDEFPAEQAYRILESGPILLVSTRGTDGSANLMTMGFHMMISHDPALVGAIIGPWDYSHQALLESRECVLAVPTVDLAEKVVDIGNCSGETLDKFERFGLTPVAAKTVNAPLVGECWANLECRIADDGWSQRYNLLVLEVQRIWVDNTRQEKRLIHHKGDGRFSVDGEMIDLGERMVKWRYLMD</sequence>
<dbReference type="GO" id="GO:0010181">
    <property type="term" value="F:FMN binding"/>
    <property type="evidence" value="ECO:0007669"/>
    <property type="project" value="InterPro"/>
</dbReference>
<dbReference type="Gene3D" id="2.30.110.10">
    <property type="entry name" value="Electron Transport, Fmn-binding Protein, Chain A"/>
    <property type="match status" value="1"/>
</dbReference>
<dbReference type="SMART" id="SM00903">
    <property type="entry name" value="Flavin_Reduct"/>
    <property type="match status" value="1"/>
</dbReference>
<comment type="similarity">
    <text evidence="3">Belongs to the flavoredoxin family.</text>
</comment>
<comment type="caution">
    <text evidence="5">The sequence shown here is derived from an EMBL/GenBank/DDBJ whole genome shotgun (WGS) entry which is preliminary data.</text>
</comment>
<evidence type="ECO:0000256" key="2">
    <source>
        <dbReference type="ARBA" id="ARBA00022630"/>
    </source>
</evidence>
<evidence type="ECO:0000256" key="3">
    <source>
        <dbReference type="ARBA" id="ARBA00038054"/>
    </source>
</evidence>
<reference evidence="5 6" key="1">
    <citation type="submission" date="2009-05" db="EMBL/GenBank/DDBJ databases">
        <authorList>
            <person name="Setubal J.C."/>
            <person name="Boyle S."/>
            <person name="Crasta O.R."/>
            <person name="Gillespie J.J."/>
            <person name="Kenyon R.W."/>
            <person name="Lu J."/>
            <person name="Mane S."/>
            <person name="Nagrani S."/>
            <person name="Shallom J.M."/>
            <person name="Shallom S."/>
            <person name="Shukla M."/>
            <person name="Snyder E.E."/>
            <person name="Sobral B.W."/>
            <person name="Wattam A.R."/>
            <person name="Will R."/>
            <person name="Williams K."/>
            <person name="Yoo H."/>
            <person name="Munk C."/>
            <person name="Tapia R."/>
            <person name="Green L."/>
            <person name="Rogers Y."/>
            <person name="Detter J.C."/>
            <person name="Bruce D."/>
            <person name="Brettin T.S."/>
            <person name="Tsolis R."/>
        </authorList>
    </citation>
    <scope>NUCLEOTIDE SEQUENCE [LARGE SCALE GENOMIC DNA]</scope>
    <source>
        <strain evidence="5 6">LMG 3301</strain>
    </source>
</reference>
<proteinExistence type="inferred from homology"/>
<comment type="cofactor">
    <cofactor evidence="1">
        <name>FMN</name>
        <dbReference type="ChEBI" id="CHEBI:58210"/>
    </cofactor>
</comment>
<dbReference type="HOGENOM" id="CLU_059021_5_0_5"/>
<evidence type="ECO:0000313" key="5">
    <source>
        <dbReference type="EMBL" id="EEQ94592.1"/>
    </source>
</evidence>
<evidence type="ECO:0000313" key="6">
    <source>
        <dbReference type="Proteomes" id="UP000004386"/>
    </source>
</evidence>
<protein>
    <recommendedName>
        <fullName evidence="4">Flavin reductase like domain-containing protein</fullName>
    </recommendedName>
</protein>
<dbReference type="PANTHER" id="PTHR43567:SF1">
    <property type="entry name" value="FLAVOREDOXIN"/>
    <property type="match status" value="1"/>
</dbReference>
<feature type="domain" description="Flavin reductase like" evidence="4">
    <location>
        <begin position="26"/>
        <end position="178"/>
    </location>
</feature>
<keyword evidence="2" id="KW-0285">Flavoprotein</keyword>
<evidence type="ECO:0000259" key="4">
    <source>
        <dbReference type="SMART" id="SM00903"/>
    </source>
</evidence>
<dbReference type="GO" id="GO:0016646">
    <property type="term" value="F:oxidoreductase activity, acting on the CH-NH group of donors, NAD or NADP as acceptor"/>
    <property type="evidence" value="ECO:0007669"/>
    <property type="project" value="UniProtKB-ARBA"/>
</dbReference>
<dbReference type="AlphaFoldDB" id="C4WQT3"/>
<dbReference type="InterPro" id="IPR002563">
    <property type="entry name" value="Flavin_Rdtase-like_dom"/>
</dbReference>
<dbReference type="SUPFAM" id="SSF50475">
    <property type="entry name" value="FMN-binding split barrel"/>
    <property type="match status" value="1"/>
</dbReference>
<organism evidence="5 6">
    <name type="scientific">Brucella intermedia LMG 3301</name>
    <dbReference type="NCBI Taxonomy" id="641118"/>
    <lineage>
        <taxon>Bacteria</taxon>
        <taxon>Pseudomonadati</taxon>
        <taxon>Pseudomonadota</taxon>
        <taxon>Alphaproteobacteria</taxon>
        <taxon>Hyphomicrobiales</taxon>
        <taxon>Brucellaceae</taxon>
        <taxon>Brucella/Ochrobactrum group</taxon>
        <taxon>Brucella</taxon>
    </lineage>
</organism>
<evidence type="ECO:0000256" key="1">
    <source>
        <dbReference type="ARBA" id="ARBA00001917"/>
    </source>
</evidence>